<keyword evidence="4" id="KW-1003">Cell membrane</keyword>
<comment type="caution">
    <text evidence="10">The sequence shown here is derived from an EMBL/GenBank/DDBJ whole genome shotgun (WGS) entry which is preliminary data.</text>
</comment>
<protein>
    <recommendedName>
        <fullName evidence="12">AzlC family protein</fullName>
    </recommendedName>
</protein>
<evidence type="ECO:0000256" key="2">
    <source>
        <dbReference type="ARBA" id="ARBA00010735"/>
    </source>
</evidence>
<dbReference type="eggNOG" id="COG1296">
    <property type="taxonomic scope" value="Bacteria"/>
</dbReference>
<feature type="transmembrane region" description="Helical" evidence="9">
    <location>
        <begin position="166"/>
        <end position="186"/>
    </location>
</feature>
<dbReference type="GO" id="GO:1903785">
    <property type="term" value="P:L-valine transmembrane transport"/>
    <property type="evidence" value="ECO:0007669"/>
    <property type="project" value="TreeGrafter"/>
</dbReference>
<evidence type="ECO:0000256" key="1">
    <source>
        <dbReference type="ARBA" id="ARBA00004651"/>
    </source>
</evidence>
<feature type="region of interest" description="Disordered" evidence="8">
    <location>
        <begin position="245"/>
        <end position="282"/>
    </location>
</feature>
<keyword evidence="5 9" id="KW-0812">Transmembrane</keyword>
<keyword evidence="11" id="KW-1185">Reference proteome</keyword>
<evidence type="ECO:0000256" key="9">
    <source>
        <dbReference type="SAM" id="Phobius"/>
    </source>
</evidence>
<dbReference type="GO" id="GO:0005886">
    <property type="term" value="C:plasma membrane"/>
    <property type="evidence" value="ECO:0007669"/>
    <property type="project" value="UniProtKB-SubCell"/>
</dbReference>
<feature type="transmembrane region" description="Helical" evidence="9">
    <location>
        <begin position="198"/>
        <end position="227"/>
    </location>
</feature>
<keyword evidence="6 9" id="KW-1133">Transmembrane helix</keyword>
<evidence type="ECO:0000256" key="8">
    <source>
        <dbReference type="SAM" id="MobiDB-lite"/>
    </source>
</evidence>
<evidence type="ECO:0000256" key="5">
    <source>
        <dbReference type="ARBA" id="ARBA00022692"/>
    </source>
</evidence>
<feature type="transmembrane region" description="Helical" evidence="9">
    <location>
        <begin position="134"/>
        <end position="160"/>
    </location>
</feature>
<feature type="transmembrane region" description="Helical" evidence="9">
    <location>
        <begin position="64"/>
        <end position="86"/>
    </location>
</feature>
<comment type="similarity">
    <text evidence="2">Belongs to the AzlC family.</text>
</comment>
<sequence length="282" mass="28847">MFIIVVMRSSWETLGYDTLRSVAVMALSVFVIGCSYGVAGHSAGLSWWQILTIACVVMAGSSEFVFVGILATGGLPIVGALAGLLVNTRNLGYGLSVGPYLGSGMRRLVGAHMVNDETAALTAAAPDAERARAAFLWCGIGVLVSWPAGSAVGSAAGQVISSPETLGLDAAFPALLAALAISALRAQRSERGKLGASLALGAVIAVATTPFVPAGVPVLMALAGLLAGVPLPRRNADRALDTAERALHPSDSAPRYAESAPHTAARASRYTDRALHTAERAS</sequence>
<evidence type="ECO:0000256" key="4">
    <source>
        <dbReference type="ARBA" id="ARBA00022475"/>
    </source>
</evidence>
<dbReference type="EMBL" id="BAFC01000018">
    <property type="protein sequence ID" value="GAB37631.1"/>
    <property type="molecule type" value="Genomic_DNA"/>
</dbReference>
<dbReference type="AlphaFoldDB" id="H5TVX3"/>
<proteinExistence type="inferred from homology"/>
<dbReference type="Pfam" id="PF03591">
    <property type="entry name" value="AzlC"/>
    <property type="match status" value="1"/>
</dbReference>
<evidence type="ECO:0000313" key="10">
    <source>
        <dbReference type="EMBL" id="GAB37631.1"/>
    </source>
</evidence>
<evidence type="ECO:0008006" key="12">
    <source>
        <dbReference type="Google" id="ProtNLM"/>
    </source>
</evidence>
<evidence type="ECO:0000313" key="11">
    <source>
        <dbReference type="Proteomes" id="UP000005845"/>
    </source>
</evidence>
<reference evidence="10 11" key="1">
    <citation type="submission" date="2012-02" db="EMBL/GenBank/DDBJ databases">
        <title>Whole genome shotgun sequence of Gordonia sputi NBRC 100414.</title>
        <authorList>
            <person name="Yoshida I."/>
            <person name="Hosoyama A."/>
            <person name="Tsuchikane K."/>
            <person name="Katsumata H."/>
            <person name="Yamazaki S."/>
            <person name="Fujita N."/>
        </authorList>
    </citation>
    <scope>NUCLEOTIDE SEQUENCE [LARGE SCALE GENOMIC DNA]</scope>
    <source>
        <strain evidence="10 11">NBRC 100414</strain>
    </source>
</reference>
<evidence type="ECO:0000256" key="3">
    <source>
        <dbReference type="ARBA" id="ARBA00022448"/>
    </source>
</evidence>
<comment type="subcellular location">
    <subcellularLocation>
        <location evidence="1">Cell membrane</location>
        <topology evidence="1">Multi-pass membrane protein</topology>
    </subcellularLocation>
</comment>
<accession>H5TVX3</accession>
<keyword evidence="3" id="KW-0813">Transport</keyword>
<dbReference type="PANTHER" id="PTHR34979">
    <property type="entry name" value="INNER MEMBRANE PROTEIN YGAZ"/>
    <property type="match status" value="1"/>
</dbReference>
<evidence type="ECO:0000256" key="6">
    <source>
        <dbReference type="ARBA" id="ARBA00022989"/>
    </source>
</evidence>
<dbReference type="Proteomes" id="UP000005845">
    <property type="component" value="Unassembled WGS sequence"/>
</dbReference>
<dbReference type="InterPro" id="IPR011606">
    <property type="entry name" value="Brnchd-chn_aa_trnsp_permease"/>
</dbReference>
<name>H5TVX3_9ACTN</name>
<feature type="compositionally biased region" description="Basic and acidic residues" evidence="8">
    <location>
        <begin position="269"/>
        <end position="282"/>
    </location>
</feature>
<feature type="transmembrane region" description="Helical" evidence="9">
    <location>
        <begin position="21"/>
        <end position="44"/>
    </location>
</feature>
<evidence type="ECO:0000256" key="7">
    <source>
        <dbReference type="ARBA" id="ARBA00023136"/>
    </source>
</evidence>
<gene>
    <name evidence="10" type="ORF">GOSPT_018_00110</name>
</gene>
<dbReference type="PANTHER" id="PTHR34979:SF1">
    <property type="entry name" value="INNER MEMBRANE PROTEIN YGAZ"/>
    <property type="match status" value="1"/>
</dbReference>
<organism evidence="10 11">
    <name type="scientific">Gordonia sputi NBRC 100414</name>
    <dbReference type="NCBI Taxonomy" id="1089453"/>
    <lineage>
        <taxon>Bacteria</taxon>
        <taxon>Bacillati</taxon>
        <taxon>Actinomycetota</taxon>
        <taxon>Actinomycetes</taxon>
        <taxon>Mycobacteriales</taxon>
        <taxon>Gordoniaceae</taxon>
        <taxon>Gordonia</taxon>
    </lineage>
</organism>
<keyword evidence="7 9" id="KW-0472">Membrane</keyword>